<reference evidence="10" key="1">
    <citation type="submission" date="2016-08" db="EMBL/GenBank/DDBJ databases">
        <authorList>
            <person name="Varghese N."/>
            <person name="Submissions Spin"/>
        </authorList>
    </citation>
    <scope>NUCLEOTIDE SEQUENCE [LARGE SCALE GENOMIC DNA]</scope>
    <source>
        <strain evidence="10">HAMBI 2975</strain>
    </source>
</reference>
<dbReference type="GO" id="GO:0005886">
    <property type="term" value="C:plasma membrane"/>
    <property type="evidence" value="ECO:0007669"/>
    <property type="project" value="UniProtKB-SubCell"/>
</dbReference>
<protein>
    <submittedName>
        <fullName evidence="9">Succinoglycan biosynthesis protein ExoH</fullName>
    </submittedName>
</protein>
<evidence type="ECO:0000256" key="2">
    <source>
        <dbReference type="ARBA" id="ARBA00007400"/>
    </source>
</evidence>
<comment type="subcellular location">
    <subcellularLocation>
        <location evidence="1">Cell membrane</location>
        <topology evidence="1">Multi-pass membrane protein</topology>
    </subcellularLocation>
</comment>
<evidence type="ECO:0000256" key="3">
    <source>
        <dbReference type="ARBA" id="ARBA00022475"/>
    </source>
</evidence>
<keyword evidence="3" id="KW-1003">Cell membrane</keyword>
<dbReference type="GO" id="GO:0009246">
    <property type="term" value="P:enterobacterial common antigen biosynthetic process"/>
    <property type="evidence" value="ECO:0007669"/>
    <property type="project" value="TreeGrafter"/>
</dbReference>
<dbReference type="Pfam" id="PF01757">
    <property type="entry name" value="Acyl_transf_3"/>
    <property type="match status" value="1"/>
</dbReference>
<feature type="transmembrane region" description="Helical" evidence="7">
    <location>
        <begin position="228"/>
        <end position="251"/>
    </location>
</feature>
<feature type="transmembrane region" description="Helical" evidence="7">
    <location>
        <begin position="21"/>
        <end position="39"/>
    </location>
</feature>
<evidence type="ECO:0000256" key="1">
    <source>
        <dbReference type="ARBA" id="ARBA00004651"/>
    </source>
</evidence>
<evidence type="ECO:0000256" key="7">
    <source>
        <dbReference type="SAM" id="Phobius"/>
    </source>
</evidence>
<dbReference type="InterPro" id="IPR002656">
    <property type="entry name" value="Acyl_transf_3_dom"/>
</dbReference>
<comment type="similarity">
    <text evidence="2">Belongs to the acyltransferase 3 family.</text>
</comment>
<keyword evidence="6 7" id="KW-0472">Membrane</keyword>
<evidence type="ECO:0000256" key="4">
    <source>
        <dbReference type="ARBA" id="ARBA00022692"/>
    </source>
</evidence>
<dbReference type="EMBL" id="FMAG01000001">
    <property type="protein sequence ID" value="SCB11649.1"/>
    <property type="molecule type" value="Genomic_DNA"/>
</dbReference>
<feature type="transmembrane region" description="Helical" evidence="7">
    <location>
        <begin position="183"/>
        <end position="216"/>
    </location>
</feature>
<feature type="transmembrane region" description="Helical" evidence="7">
    <location>
        <begin position="63"/>
        <end position="81"/>
    </location>
</feature>
<name>A0A1C3U848_9HYPH</name>
<dbReference type="GO" id="GO:0016413">
    <property type="term" value="F:O-acetyltransferase activity"/>
    <property type="evidence" value="ECO:0007669"/>
    <property type="project" value="TreeGrafter"/>
</dbReference>
<dbReference type="Proteomes" id="UP000199101">
    <property type="component" value="Unassembled WGS sequence"/>
</dbReference>
<feature type="transmembrane region" description="Helical" evidence="7">
    <location>
        <begin position="263"/>
        <end position="283"/>
    </location>
</feature>
<proteinExistence type="inferred from homology"/>
<dbReference type="STRING" id="410764.GA0061103_1687"/>
<evidence type="ECO:0000259" key="8">
    <source>
        <dbReference type="Pfam" id="PF01757"/>
    </source>
</evidence>
<dbReference type="PANTHER" id="PTHR40074:SF2">
    <property type="entry name" value="O-ACETYLTRANSFERASE WECH"/>
    <property type="match status" value="1"/>
</dbReference>
<accession>A0A1C3U848</accession>
<dbReference type="RefSeq" id="WP_245304642.1">
    <property type="nucleotide sequence ID" value="NZ_FMAG01000001.1"/>
</dbReference>
<feature type="transmembrane region" description="Helical" evidence="7">
    <location>
        <begin position="295"/>
        <end position="314"/>
    </location>
</feature>
<feature type="domain" description="Acyltransferase 3" evidence="8">
    <location>
        <begin position="20"/>
        <end position="336"/>
    </location>
</feature>
<evidence type="ECO:0000313" key="9">
    <source>
        <dbReference type="EMBL" id="SCB11649.1"/>
    </source>
</evidence>
<keyword evidence="4 7" id="KW-0812">Transmembrane</keyword>
<feature type="transmembrane region" description="Helical" evidence="7">
    <location>
        <begin position="101"/>
        <end position="122"/>
    </location>
</feature>
<keyword evidence="10" id="KW-1185">Reference proteome</keyword>
<feature type="transmembrane region" description="Helical" evidence="7">
    <location>
        <begin position="321"/>
        <end position="340"/>
    </location>
</feature>
<evidence type="ECO:0000313" key="10">
    <source>
        <dbReference type="Proteomes" id="UP000199101"/>
    </source>
</evidence>
<keyword evidence="5 7" id="KW-1133">Transmembrane helix</keyword>
<evidence type="ECO:0000256" key="6">
    <source>
        <dbReference type="ARBA" id="ARBA00023136"/>
    </source>
</evidence>
<gene>
    <name evidence="9" type="ORF">GA0061103_1687</name>
</gene>
<dbReference type="PANTHER" id="PTHR40074">
    <property type="entry name" value="O-ACETYLTRANSFERASE WECH"/>
    <property type="match status" value="1"/>
</dbReference>
<dbReference type="AlphaFoldDB" id="A0A1C3U848"/>
<sequence length="384" mass="42892">MQPEEGVTDIVNVTANVSSRINLMRIVLISGIIFVHIPFDPHSSPFNGAYGFFDWLRVFLRDSLFRVGVPCLSVISGYLLFRNGKAPQSYTETISRKTKTVILPFLLWNSAFFLFVLLLQYYGIGDGYLPDLSEANSHTISNLLLAIDGEPINLPLYFLRDLFVCILLSPVLAFLIRRAPLPTLVFLLLLAAWPISIGIVLRNSILFSFSFGIYLSLHRIDVTLIDRYAALIAPAFFALAALLATAAYMTGPGLPLWLEVCRNLMVLVGIPGFWAISAIFIRSRIGRGLAGTGSLSFWIFCAHYPLLFCLWVLWNRGGSELYPIFYLLAAALALLLLPLTNGMARYALPSFHNLLTGSRVRPQAEICAVQNRAAEDRQVRSKRR</sequence>
<organism evidence="9 10">
    <name type="scientific">Rhizobium multihospitium</name>
    <dbReference type="NCBI Taxonomy" id="410764"/>
    <lineage>
        <taxon>Bacteria</taxon>
        <taxon>Pseudomonadati</taxon>
        <taxon>Pseudomonadota</taxon>
        <taxon>Alphaproteobacteria</taxon>
        <taxon>Hyphomicrobiales</taxon>
        <taxon>Rhizobiaceae</taxon>
        <taxon>Rhizobium/Agrobacterium group</taxon>
        <taxon>Rhizobium</taxon>
    </lineage>
</organism>
<evidence type="ECO:0000256" key="5">
    <source>
        <dbReference type="ARBA" id="ARBA00022989"/>
    </source>
</evidence>